<dbReference type="RefSeq" id="WP_139115549.1">
    <property type="nucleotide sequence ID" value="NZ_JAFFGU010000024.1"/>
</dbReference>
<comment type="caution">
    <text evidence="2">The sequence shown here is derived from an EMBL/GenBank/DDBJ whole genome shotgun (WGS) entry which is preliminary data.</text>
</comment>
<gene>
    <name evidence="2" type="ORF">JTZ10_22575</name>
</gene>
<evidence type="ECO:0000313" key="2">
    <source>
        <dbReference type="EMBL" id="MBM7280537.1"/>
    </source>
</evidence>
<keyword evidence="1" id="KW-1133">Transmembrane helix</keyword>
<dbReference type="Proteomes" id="UP001195196">
    <property type="component" value="Unassembled WGS sequence"/>
</dbReference>
<keyword evidence="1" id="KW-0812">Transmembrane</keyword>
<protein>
    <recommendedName>
        <fullName evidence="4">SdpI family protein</fullName>
    </recommendedName>
</protein>
<feature type="transmembrane region" description="Helical" evidence="1">
    <location>
        <begin position="6"/>
        <end position="22"/>
    </location>
</feature>
<evidence type="ECO:0008006" key="4">
    <source>
        <dbReference type="Google" id="ProtNLM"/>
    </source>
</evidence>
<name>A0AAW4GAC2_GORRU</name>
<feature type="transmembrane region" description="Helical" evidence="1">
    <location>
        <begin position="50"/>
        <end position="68"/>
    </location>
</feature>
<evidence type="ECO:0000313" key="3">
    <source>
        <dbReference type="Proteomes" id="UP001195196"/>
    </source>
</evidence>
<dbReference type="EMBL" id="JAFFGU010000024">
    <property type="protein sequence ID" value="MBM7280537.1"/>
    <property type="molecule type" value="Genomic_DNA"/>
</dbReference>
<proteinExistence type="predicted"/>
<feature type="transmembrane region" description="Helical" evidence="1">
    <location>
        <begin position="74"/>
        <end position="94"/>
    </location>
</feature>
<dbReference type="AlphaFoldDB" id="A0AAW4GAC2"/>
<reference evidence="2" key="1">
    <citation type="submission" date="2021-02" db="EMBL/GenBank/DDBJ databases">
        <title>Taxonomy, biology and ecology of Rhodococcus bacteria occurring in California pistachio and other woody hosts as revealed by genome sequence analyses.</title>
        <authorList>
            <person name="Riely B."/>
            <person name="Gai Y."/>
        </authorList>
    </citation>
    <scope>NUCLEOTIDE SEQUENCE</scope>
    <source>
        <strain evidence="2">BP-295</strain>
    </source>
</reference>
<evidence type="ECO:0000256" key="1">
    <source>
        <dbReference type="SAM" id="Phobius"/>
    </source>
</evidence>
<sequence length="121" mass="12959">METTAIILLFAGAVTIITAGVIRQRVNRFQPRPHKDAATAVARARQFQRVAMTFAAITVVCGATAAALNDGNTTTWVCGAVVLVAGAVECFLIARVRIPDVQHLRALGFDTGRTNPEGQRR</sequence>
<keyword evidence="1" id="KW-0472">Membrane</keyword>
<organism evidence="2 3">
    <name type="scientific">Gordonia rubripertincta</name>
    <name type="common">Rhodococcus corallinus</name>
    <dbReference type="NCBI Taxonomy" id="36822"/>
    <lineage>
        <taxon>Bacteria</taxon>
        <taxon>Bacillati</taxon>
        <taxon>Actinomycetota</taxon>
        <taxon>Actinomycetes</taxon>
        <taxon>Mycobacteriales</taxon>
        <taxon>Gordoniaceae</taxon>
        <taxon>Gordonia</taxon>
    </lineage>
</organism>
<accession>A0AAW4GAC2</accession>